<evidence type="ECO:0000256" key="1">
    <source>
        <dbReference type="ARBA" id="ARBA00008434"/>
    </source>
</evidence>
<dbReference type="InterPro" id="IPR000589">
    <property type="entry name" value="Ribosomal_uS15"/>
</dbReference>
<evidence type="ECO:0000256" key="4">
    <source>
        <dbReference type="SAM" id="MobiDB-lite"/>
    </source>
</evidence>
<evidence type="ECO:0000313" key="5">
    <source>
        <dbReference type="EMBL" id="KJR83041.1"/>
    </source>
</evidence>
<accession>A0A0F2M4D9</accession>
<organism evidence="5 6">
    <name type="scientific">Sporothrix schenckii 1099-18</name>
    <dbReference type="NCBI Taxonomy" id="1397361"/>
    <lineage>
        <taxon>Eukaryota</taxon>
        <taxon>Fungi</taxon>
        <taxon>Dikarya</taxon>
        <taxon>Ascomycota</taxon>
        <taxon>Pezizomycotina</taxon>
        <taxon>Sordariomycetes</taxon>
        <taxon>Sordariomycetidae</taxon>
        <taxon>Ophiostomatales</taxon>
        <taxon>Ophiostomataceae</taxon>
        <taxon>Sporothrix</taxon>
    </lineage>
</organism>
<evidence type="ECO:0000256" key="2">
    <source>
        <dbReference type="ARBA" id="ARBA00022980"/>
    </source>
</evidence>
<keyword evidence="2 5" id="KW-0689">Ribosomal protein</keyword>
<dbReference type="RefSeq" id="XP_016585717.1">
    <property type="nucleotide sequence ID" value="XM_016731253.1"/>
</dbReference>
<dbReference type="InterPro" id="IPR009068">
    <property type="entry name" value="uS15_NS1_RNA-bd_sf"/>
</dbReference>
<dbReference type="GO" id="GO:0003735">
    <property type="term" value="F:structural constituent of ribosome"/>
    <property type="evidence" value="ECO:0007669"/>
    <property type="project" value="InterPro"/>
</dbReference>
<dbReference type="SUPFAM" id="SSF47060">
    <property type="entry name" value="S15/NS1 RNA-binding domain"/>
    <property type="match status" value="1"/>
</dbReference>
<feature type="region of interest" description="Disordered" evidence="4">
    <location>
        <begin position="219"/>
        <end position="251"/>
    </location>
</feature>
<dbReference type="AlphaFoldDB" id="A0A0F2M4D9"/>
<comment type="similarity">
    <text evidence="1">Belongs to the universal ribosomal protein uS15 family.</text>
</comment>
<dbReference type="PANTHER" id="PTHR23321:SF26">
    <property type="entry name" value="SMALL RIBOSOMAL SUBUNIT PROTEIN US15M"/>
    <property type="match status" value="1"/>
</dbReference>
<dbReference type="GeneID" id="27666530"/>
<dbReference type="PANTHER" id="PTHR23321">
    <property type="entry name" value="RIBOSOMAL PROTEIN S15, BACTERIAL AND ORGANELLAR"/>
    <property type="match status" value="1"/>
</dbReference>
<feature type="compositionally biased region" description="Basic and acidic residues" evidence="4">
    <location>
        <begin position="235"/>
        <end position="246"/>
    </location>
</feature>
<dbReference type="GO" id="GO:0005737">
    <property type="term" value="C:cytoplasm"/>
    <property type="evidence" value="ECO:0007669"/>
    <property type="project" value="UniProtKB-ARBA"/>
</dbReference>
<reference evidence="5 6" key="1">
    <citation type="journal article" date="2014" name="BMC Genomics">
        <title>Comparative genomics of the major fungal agents of human and animal Sporotrichosis: Sporothrix schenckii and Sporothrix brasiliensis.</title>
        <authorList>
            <person name="Teixeira M.M."/>
            <person name="de Almeida L.G."/>
            <person name="Kubitschek-Barreira P."/>
            <person name="Alves F.L."/>
            <person name="Kioshima E.S."/>
            <person name="Abadio A.K."/>
            <person name="Fernandes L."/>
            <person name="Derengowski L.S."/>
            <person name="Ferreira K.S."/>
            <person name="Souza R.C."/>
            <person name="Ruiz J.C."/>
            <person name="de Andrade N.C."/>
            <person name="Paes H.C."/>
            <person name="Nicola A.M."/>
            <person name="Albuquerque P."/>
            <person name="Gerber A.L."/>
            <person name="Martins V.P."/>
            <person name="Peconick L.D."/>
            <person name="Neto A.V."/>
            <person name="Chaucanez C.B."/>
            <person name="Silva P.A."/>
            <person name="Cunha O.L."/>
            <person name="de Oliveira F.F."/>
            <person name="dos Santos T.C."/>
            <person name="Barros A.L."/>
            <person name="Soares M.A."/>
            <person name="de Oliveira L.M."/>
            <person name="Marini M.M."/>
            <person name="Villalobos-Duno H."/>
            <person name="Cunha M.M."/>
            <person name="de Hoog S."/>
            <person name="da Silveira J.F."/>
            <person name="Henrissat B."/>
            <person name="Nino-Vega G.A."/>
            <person name="Cisalpino P.S."/>
            <person name="Mora-Montes H.M."/>
            <person name="Almeida S.R."/>
            <person name="Stajich J.E."/>
            <person name="Lopes-Bezerra L.M."/>
            <person name="Vasconcelos A.T."/>
            <person name="Felipe M.S."/>
        </authorList>
    </citation>
    <scope>NUCLEOTIDE SEQUENCE [LARGE SCALE GENOMIC DNA]</scope>
    <source>
        <strain evidence="5 6">1099-18</strain>
    </source>
</reference>
<dbReference type="InterPro" id="IPR005290">
    <property type="entry name" value="Ribosomal_uS15_bac-type"/>
</dbReference>
<dbReference type="GO" id="GO:0005840">
    <property type="term" value="C:ribosome"/>
    <property type="evidence" value="ECO:0007669"/>
    <property type="project" value="UniProtKB-KW"/>
</dbReference>
<sequence length="329" mass="37549">MTSFALLETTVRSGRTFADCLFPLVCLRPAAARPAPSLQPLIQTAHLSQREKAKKKIRLQQPYKWAQIVARKAAKVARQEEVAKAREASWGHHVHGITTPFVESFDTAGQASKSKIIFETNENGEPVPASLPTDSDKLNFQLTKQELDEAVSMAYQLSKPLENTNRILVDAVTEAQELKEHEERHRRAVIALQRISSMDNANSKSRMLINKQRCIEKLGRHNTDQVLRPKPRAPGHPEREELKRGGPDTGSSEVQIAILTAKIRVLAKTFEGPYGHKDKYNRRNLRLLCHRRQRLLKYMERKERGSERWKNMLTTLGLTEATWKQQIEI</sequence>
<dbReference type="EMBL" id="AXCR01000010">
    <property type="protein sequence ID" value="KJR83041.1"/>
    <property type="molecule type" value="Genomic_DNA"/>
</dbReference>
<dbReference type="CDD" id="cd00353">
    <property type="entry name" value="Ribosomal_S15p_S13e"/>
    <property type="match status" value="1"/>
</dbReference>
<evidence type="ECO:0000313" key="6">
    <source>
        <dbReference type="Proteomes" id="UP000033710"/>
    </source>
</evidence>
<proteinExistence type="inferred from homology"/>
<dbReference type="KEGG" id="ssck:SPSK_04446"/>
<dbReference type="Proteomes" id="UP000033710">
    <property type="component" value="Unassembled WGS sequence"/>
</dbReference>
<dbReference type="Pfam" id="PF00312">
    <property type="entry name" value="Ribosomal_S15"/>
    <property type="match status" value="1"/>
</dbReference>
<dbReference type="GO" id="GO:1990904">
    <property type="term" value="C:ribonucleoprotein complex"/>
    <property type="evidence" value="ECO:0007669"/>
    <property type="project" value="UniProtKB-KW"/>
</dbReference>
<gene>
    <name evidence="5" type="ORF">SPSK_04446</name>
</gene>
<dbReference type="OrthoDB" id="441444at2759"/>
<dbReference type="VEuPathDB" id="FungiDB:SPSK_04446"/>
<dbReference type="SMART" id="SM01387">
    <property type="entry name" value="Ribosomal_S15"/>
    <property type="match status" value="1"/>
</dbReference>
<keyword evidence="3" id="KW-0687">Ribonucleoprotein</keyword>
<reference evidence="5 6" key="2">
    <citation type="journal article" date="2015" name="Eukaryot. Cell">
        <title>Asexual propagation of a virulent clone complex in a human and feline outbreak of sporotrichosis.</title>
        <authorList>
            <person name="Teixeira Mde M."/>
            <person name="Rodrigues A.M."/>
            <person name="Tsui C.K."/>
            <person name="de Almeida L.G."/>
            <person name="Van Diepeningen A.D."/>
            <person name="van den Ende B.G."/>
            <person name="Fernandes G.F."/>
            <person name="Kano R."/>
            <person name="Hamelin R.C."/>
            <person name="Lopes-Bezerra L.M."/>
            <person name="Vasconcelos A.T."/>
            <person name="de Hoog S."/>
            <person name="de Camargo Z.P."/>
            <person name="Felipe M.S."/>
        </authorList>
    </citation>
    <scope>NUCLEOTIDE SEQUENCE [LARGE SCALE GENOMIC DNA]</scope>
    <source>
        <strain evidence="5 6">1099-18</strain>
    </source>
</reference>
<name>A0A0F2M4D9_SPOSC</name>
<evidence type="ECO:0000256" key="3">
    <source>
        <dbReference type="ARBA" id="ARBA00023274"/>
    </source>
</evidence>
<dbReference type="GO" id="GO:0006412">
    <property type="term" value="P:translation"/>
    <property type="evidence" value="ECO:0007669"/>
    <property type="project" value="InterPro"/>
</dbReference>
<comment type="caution">
    <text evidence="5">The sequence shown here is derived from an EMBL/GenBank/DDBJ whole genome shotgun (WGS) entry which is preliminary data.</text>
</comment>
<dbReference type="Gene3D" id="1.10.287.10">
    <property type="entry name" value="S15/NS1, RNA-binding"/>
    <property type="match status" value="1"/>
</dbReference>
<protein>
    <submittedName>
        <fullName evidence="5">Ribosomal protein S15</fullName>
    </submittedName>
</protein>